<gene>
    <name evidence="9" type="primary">lpxL</name>
    <name evidence="10" type="ORF">C427_4466</name>
</gene>
<dbReference type="GO" id="GO:0005886">
    <property type="term" value="C:plasma membrane"/>
    <property type="evidence" value="ECO:0007669"/>
    <property type="project" value="UniProtKB-SubCell"/>
</dbReference>
<dbReference type="UniPathway" id="UPA00030"/>
<dbReference type="CDD" id="cd07984">
    <property type="entry name" value="LPLAT_LABLAT-like"/>
    <property type="match status" value="1"/>
</dbReference>
<dbReference type="eggNOG" id="COG1560">
    <property type="taxonomic scope" value="Bacteria"/>
</dbReference>
<evidence type="ECO:0000313" key="11">
    <source>
        <dbReference type="Proteomes" id="UP000011864"/>
    </source>
</evidence>
<comment type="catalytic activity">
    <reaction evidence="9">
        <text>an alpha-Kdo-(2-&gt;4)-alpha-Kdo-(2-&gt;6)-lipid IVA + a fatty acyl-[ACP] = an alpha-Kdo-(2-&gt;4)-alpha-Kdo-(2-&gt;6)-(acyl)-lipid IVA + holo-[ACP]</text>
        <dbReference type="Rhea" id="RHEA:69396"/>
        <dbReference type="Rhea" id="RHEA-COMP:9685"/>
        <dbReference type="Rhea" id="RHEA-COMP:14125"/>
        <dbReference type="ChEBI" id="CHEBI:64479"/>
        <dbReference type="ChEBI" id="CHEBI:138651"/>
        <dbReference type="ChEBI" id="CHEBI:176429"/>
        <dbReference type="ChEBI" id="CHEBI:176430"/>
        <dbReference type="EC" id="2.3.1.241"/>
    </reaction>
</comment>
<dbReference type="PANTHER" id="PTHR30606">
    <property type="entry name" value="LIPID A BIOSYNTHESIS LAUROYL ACYLTRANSFERASE"/>
    <property type="match status" value="1"/>
</dbReference>
<dbReference type="PATRIC" id="fig|1129794.4.peg.4448"/>
<keyword evidence="7 9" id="KW-0472">Membrane</keyword>
<evidence type="ECO:0000256" key="4">
    <source>
        <dbReference type="ARBA" id="ARBA00022692"/>
    </source>
</evidence>
<evidence type="ECO:0000256" key="3">
    <source>
        <dbReference type="ARBA" id="ARBA00022679"/>
    </source>
</evidence>
<evidence type="ECO:0000256" key="5">
    <source>
        <dbReference type="ARBA" id="ARBA00022985"/>
    </source>
</evidence>
<keyword evidence="6 9" id="KW-1133">Transmembrane helix</keyword>
<dbReference type="Pfam" id="PF03279">
    <property type="entry name" value="Lip_A_acyltrans"/>
    <property type="match status" value="1"/>
</dbReference>
<comment type="pathway">
    <text evidence="9">Bacterial outer membrane biogenesis; lipopolysaccharide biosynthesis.</text>
</comment>
<evidence type="ECO:0000256" key="2">
    <source>
        <dbReference type="ARBA" id="ARBA00022519"/>
    </source>
</evidence>
<dbReference type="GO" id="GO:0008913">
    <property type="term" value="F:Kdo2-lipid IVA acyltransferase activity"/>
    <property type="evidence" value="ECO:0007669"/>
    <property type="project" value="UniProtKB-EC"/>
</dbReference>
<protein>
    <recommendedName>
        <fullName evidence="9">Lipid A biosynthesis acyltransferase</fullName>
        <ecNumber evidence="9">2.3.1.241</ecNumber>
    </recommendedName>
    <alternativeName>
        <fullName evidence="9">Kdo(2)-lipid IV(A) acyltransferase</fullName>
    </alternativeName>
</protein>
<sequence>MSVKKIVAPDFEIEFFLPKYWLTWISVLILYSVSWLPYRVQKNIGKLLGKLLKVIAKKRYNVAKRNLELSFPELSPEKRQTILDANLDNAGMAILETGMGWWWPTWRVAQKAEFEGFEHIEAILAKGKGVLAYAIHNMNLEFACRIAGLKYPSVVFYRKHNNRLMEYIQYHGRQRSNKYMVHKRNVRGLISALSDGELCLYLPDQDYGRSKCEFTPLFAVPEVATTTGSLLFAKQADCETVFLVSIKTAKGYKIIVLPGLENFPSGDDKDDVTRMNQMIEKMIMIAPEQYLWMHKRFKTRPNADDPSLYD</sequence>
<keyword evidence="1 9" id="KW-1003">Cell membrane</keyword>
<comment type="similarity">
    <text evidence="9">Belongs to the LpxL/LpxM/LpxP family.</text>
</comment>
<dbReference type="UniPathway" id="UPA00360">
    <property type="reaction ID" value="UER00485"/>
</dbReference>
<dbReference type="GO" id="GO:0009103">
    <property type="term" value="P:lipopolysaccharide biosynthetic process"/>
    <property type="evidence" value="ECO:0007669"/>
    <property type="project" value="UniProtKB-UniRule"/>
</dbReference>
<dbReference type="OrthoDB" id="9803456at2"/>
<dbReference type="EMBL" id="CP003837">
    <property type="protein sequence ID" value="AGH46568.1"/>
    <property type="molecule type" value="Genomic_DNA"/>
</dbReference>
<dbReference type="PIRSF" id="PIRSF026649">
    <property type="entry name" value="MsbB"/>
    <property type="match status" value="1"/>
</dbReference>
<comment type="pathway">
    <text evidence="9">Glycolipid biosynthesis; KDO(2)-lipid A biosynthesis; KDO(2)-lipid A from CMP-3-deoxy-D-manno-octulosonate and lipid IV(A): step 3/4.</text>
</comment>
<keyword evidence="4 9" id="KW-0812">Transmembrane</keyword>
<evidence type="ECO:0000256" key="9">
    <source>
        <dbReference type="HAMAP-Rule" id="MF_01942"/>
    </source>
</evidence>
<name>K7A9X7_9ALTE</name>
<dbReference type="KEGG" id="gps:C427_4466"/>
<evidence type="ECO:0000256" key="8">
    <source>
        <dbReference type="ARBA" id="ARBA00023315"/>
    </source>
</evidence>
<dbReference type="STRING" id="1129794.C427_4466"/>
<keyword evidence="2 9" id="KW-0997">Cell inner membrane</keyword>
<keyword evidence="11" id="KW-1185">Reference proteome</keyword>
<dbReference type="NCBIfam" id="TIGR02207">
    <property type="entry name" value="lipid_A_htrB"/>
    <property type="match status" value="1"/>
</dbReference>
<feature type="transmembrane region" description="Helical" evidence="9">
    <location>
        <begin position="20"/>
        <end position="38"/>
    </location>
</feature>
<feature type="short sequence motif" description="HXXXXD motif" evidence="9">
    <location>
        <begin position="136"/>
        <end position="141"/>
    </location>
</feature>
<comment type="subcellular location">
    <subcellularLocation>
        <location evidence="9">Cell inner membrane</location>
        <topology evidence="9">Single-pass membrane protein</topology>
    </subcellularLocation>
</comment>
<proteinExistence type="inferred from homology"/>
<reference evidence="10 11" key="1">
    <citation type="journal article" date="2013" name="Genome Announc.">
        <title>Complete Genome Sequence of Glaciecola psychrophila Strain 170T.</title>
        <authorList>
            <person name="Yin J."/>
            <person name="Chen J."/>
            <person name="Liu G."/>
            <person name="Yu Y."/>
            <person name="Song L."/>
            <person name="Wang X."/>
            <person name="Qu X."/>
        </authorList>
    </citation>
    <scope>NUCLEOTIDE SEQUENCE [LARGE SCALE GENOMIC DNA]</scope>
    <source>
        <strain evidence="10 11">170</strain>
    </source>
</reference>
<keyword evidence="8 9" id="KW-0012">Acyltransferase</keyword>
<dbReference type="InterPro" id="IPR004960">
    <property type="entry name" value="LipA_acyltrans"/>
</dbReference>
<dbReference type="AlphaFoldDB" id="K7A9X7"/>
<dbReference type="PANTHER" id="PTHR30606:SF9">
    <property type="entry name" value="LIPID A BIOSYNTHESIS LAUROYLTRANSFERASE"/>
    <property type="match status" value="1"/>
</dbReference>
<dbReference type="Proteomes" id="UP000011864">
    <property type="component" value="Chromosome"/>
</dbReference>
<accession>K7A9X7</accession>
<dbReference type="RefSeq" id="WP_007640881.1">
    <property type="nucleotide sequence ID" value="NC_020514.1"/>
</dbReference>
<dbReference type="GO" id="GO:0009245">
    <property type="term" value="P:lipid A biosynthetic process"/>
    <property type="evidence" value="ECO:0007669"/>
    <property type="project" value="InterPro"/>
</dbReference>
<dbReference type="HAMAP" id="MF_01942">
    <property type="entry name" value="Lipid_A_LpxL_LpxP"/>
    <property type="match status" value="1"/>
</dbReference>
<organism evidence="10 11">
    <name type="scientific">Paraglaciecola psychrophila 170</name>
    <dbReference type="NCBI Taxonomy" id="1129794"/>
    <lineage>
        <taxon>Bacteria</taxon>
        <taxon>Pseudomonadati</taxon>
        <taxon>Pseudomonadota</taxon>
        <taxon>Gammaproteobacteria</taxon>
        <taxon>Alteromonadales</taxon>
        <taxon>Alteromonadaceae</taxon>
        <taxon>Paraglaciecola</taxon>
    </lineage>
</organism>
<evidence type="ECO:0000313" key="10">
    <source>
        <dbReference type="EMBL" id="AGH46568.1"/>
    </source>
</evidence>
<evidence type="ECO:0000256" key="1">
    <source>
        <dbReference type="ARBA" id="ARBA00022475"/>
    </source>
</evidence>
<keyword evidence="5 9" id="KW-0448">Lipopolysaccharide biosynthesis</keyword>
<comment type="function">
    <text evidence="9">Catalyzes the transfer of an acyl chain from an acyl-[acyl-carrier-protein] (ACP) to a Kdo(2)-lipid IV(A) to form a Kdo(2)-(acyl)-lipid IV(A).</text>
</comment>
<dbReference type="GO" id="GO:0036104">
    <property type="term" value="P:Kdo2-lipid A biosynthetic process"/>
    <property type="evidence" value="ECO:0007669"/>
    <property type="project" value="UniProtKB-UniRule"/>
</dbReference>
<dbReference type="InterPro" id="IPR011920">
    <property type="entry name" value="Lipid_A_LpxL_LpxP"/>
</dbReference>
<keyword evidence="3 9" id="KW-0808">Transferase</keyword>
<evidence type="ECO:0000256" key="7">
    <source>
        <dbReference type="ARBA" id="ARBA00023136"/>
    </source>
</evidence>
<dbReference type="HOGENOM" id="CLU_049421_1_1_6"/>
<evidence type="ECO:0000256" key="6">
    <source>
        <dbReference type="ARBA" id="ARBA00022989"/>
    </source>
</evidence>
<dbReference type="EC" id="2.3.1.241" evidence="9"/>